<sequence>MKNFFGFHFSIKNQNISALNEQLLAPSMTLADSNTKKSKALLPTTQHLHLKKMEEHRRNLRAMYFSS</sequence>
<proteinExistence type="predicted"/>
<evidence type="ECO:0000313" key="2">
    <source>
        <dbReference type="Proteomes" id="UP000247792"/>
    </source>
</evidence>
<dbReference type="EMBL" id="QJKB01000001">
    <property type="protein sequence ID" value="PXX47739.1"/>
    <property type="molecule type" value="Genomic_DNA"/>
</dbReference>
<gene>
    <name evidence="1" type="ORF">DFR42_1011336</name>
</gene>
<comment type="caution">
    <text evidence="1">The sequence shown here is derived from an EMBL/GenBank/DDBJ whole genome shotgun (WGS) entry which is preliminary data.</text>
</comment>
<dbReference type="Proteomes" id="UP000247792">
    <property type="component" value="Unassembled WGS sequence"/>
</dbReference>
<dbReference type="RefSeq" id="WP_110254077.1">
    <property type="nucleotide sequence ID" value="NZ_QJKB01000001.1"/>
</dbReference>
<name>A0A318JJY7_9BURK</name>
<dbReference type="AlphaFoldDB" id="A0A318JJY7"/>
<protein>
    <submittedName>
        <fullName evidence="1">Uncharacterized protein</fullName>
    </submittedName>
</protein>
<keyword evidence="2" id="KW-1185">Reference proteome</keyword>
<accession>A0A318JJY7</accession>
<evidence type="ECO:0000313" key="1">
    <source>
        <dbReference type="EMBL" id="PXX47739.1"/>
    </source>
</evidence>
<reference evidence="1 2" key="1">
    <citation type="submission" date="2018-05" db="EMBL/GenBank/DDBJ databases">
        <title>Genomic Encyclopedia of Type Strains, Phase IV (KMG-IV): sequencing the most valuable type-strain genomes for metagenomic binning, comparative biology and taxonomic classification.</title>
        <authorList>
            <person name="Goeker M."/>
        </authorList>
    </citation>
    <scope>NUCLEOTIDE SEQUENCE [LARGE SCALE GENOMIC DNA]</scope>
    <source>
        <strain evidence="1 2">DSM 19792</strain>
    </source>
</reference>
<organism evidence="1 2">
    <name type="scientific">Undibacterium pigrum</name>
    <dbReference type="NCBI Taxonomy" id="401470"/>
    <lineage>
        <taxon>Bacteria</taxon>
        <taxon>Pseudomonadati</taxon>
        <taxon>Pseudomonadota</taxon>
        <taxon>Betaproteobacteria</taxon>
        <taxon>Burkholderiales</taxon>
        <taxon>Oxalobacteraceae</taxon>
        <taxon>Undibacterium</taxon>
    </lineage>
</organism>